<evidence type="ECO:0000313" key="2">
    <source>
        <dbReference type="EMBL" id="CAG8786546.1"/>
    </source>
</evidence>
<dbReference type="Proteomes" id="UP000789405">
    <property type="component" value="Unassembled WGS sequence"/>
</dbReference>
<accession>A0A9N9JKM1</accession>
<sequence length="44" mass="4894">MSLISSEEESSTLEESSIYNSYGIEKEKQNKISVEHSANVVSDD</sequence>
<keyword evidence="3" id="KW-1185">Reference proteome</keyword>
<name>A0A9N9JKM1_9GLOM</name>
<evidence type="ECO:0000256" key="1">
    <source>
        <dbReference type="SAM" id="MobiDB-lite"/>
    </source>
</evidence>
<reference evidence="2" key="1">
    <citation type="submission" date="2021-06" db="EMBL/GenBank/DDBJ databases">
        <authorList>
            <person name="Kallberg Y."/>
            <person name="Tangrot J."/>
            <person name="Rosling A."/>
        </authorList>
    </citation>
    <scope>NUCLEOTIDE SEQUENCE</scope>
    <source>
        <strain evidence="2">MA453B</strain>
    </source>
</reference>
<feature type="non-terminal residue" evidence="2">
    <location>
        <position position="44"/>
    </location>
</feature>
<feature type="region of interest" description="Disordered" evidence="1">
    <location>
        <begin position="1"/>
        <end position="22"/>
    </location>
</feature>
<dbReference type="EMBL" id="CAJVPY010024346">
    <property type="protein sequence ID" value="CAG8786546.1"/>
    <property type="molecule type" value="Genomic_DNA"/>
</dbReference>
<feature type="compositionally biased region" description="Acidic residues" evidence="1">
    <location>
        <begin position="1"/>
        <end position="12"/>
    </location>
</feature>
<organism evidence="2 3">
    <name type="scientific">Dentiscutata erythropus</name>
    <dbReference type="NCBI Taxonomy" id="1348616"/>
    <lineage>
        <taxon>Eukaryota</taxon>
        <taxon>Fungi</taxon>
        <taxon>Fungi incertae sedis</taxon>
        <taxon>Mucoromycota</taxon>
        <taxon>Glomeromycotina</taxon>
        <taxon>Glomeromycetes</taxon>
        <taxon>Diversisporales</taxon>
        <taxon>Gigasporaceae</taxon>
        <taxon>Dentiscutata</taxon>
    </lineage>
</organism>
<protein>
    <submittedName>
        <fullName evidence="2">10197_t:CDS:1</fullName>
    </submittedName>
</protein>
<evidence type="ECO:0000313" key="3">
    <source>
        <dbReference type="Proteomes" id="UP000789405"/>
    </source>
</evidence>
<comment type="caution">
    <text evidence="2">The sequence shown here is derived from an EMBL/GenBank/DDBJ whole genome shotgun (WGS) entry which is preliminary data.</text>
</comment>
<dbReference type="AlphaFoldDB" id="A0A9N9JKM1"/>
<proteinExistence type="predicted"/>
<gene>
    <name evidence="2" type="ORF">DERYTH_LOCUS20525</name>
</gene>